<dbReference type="STRING" id="1117707.VQ7734_05040"/>
<protein>
    <submittedName>
        <fullName evidence="2">Uncharacterized protein</fullName>
    </submittedName>
</protein>
<keyword evidence="3" id="KW-1185">Reference proteome</keyword>
<evidence type="ECO:0000313" key="2">
    <source>
        <dbReference type="EMBL" id="SHO59260.1"/>
    </source>
</evidence>
<reference evidence="3" key="1">
    <citation type="submission" date="2016-12" db="EMBL/GenBank/DDBJ databases">
        <authorList>
            <person name="Rodrigo-Torres L."/>
            <person name="Arahal R.D."/>
            <person name="Lucena T."/>
        </authorList>
    </citation>
    <scope>NUCLEOTIDE SEQUENCE [LARGE SCALE GENOMIC DNA]</scope>
</reference>
<gene>
    <name evidence="2" type="ORF">VQ7734_05040</name>
</gene>
<keyword evidence="1" id="KW-0175">Coiled coil</keyword>
<evidence type="ECO:0000313" key="3">
    <source>
        <dbReference type="Proteomes" id="UP000184600"/>
    </source>
</evidence>
<dbReference type="RefSeq" id="WP_200797005.1">
    <property type="nucleotide sequence ID" value="NZ_AP024897.1"/>
</dbReference>
<name>A0A1M7Z397_9VIBR</name>
<feature type="coiled-coil region" evidence="1">
    <location>
        <begin position="40"/>
        <end position="74"/>
    </location>
</feature>
<proteinExistence type="predicted"/>
<evidence type="ECO:0000256" key="1">
    <source>
        <dbReference type="SAM" id="Coils"/>
    </source>
</evidence>
<organism evidence="2 3">
    <name type="scientific">Vibrio quintilis</name>
    <dbReference type="NCBI Taxonomy" id="1117707"/>
    <lineage>
        <taxon>Bacteria</taxon>
        <taxon>Pseudomonadati</taxon>
        <taxon>Pseudomonadota</taxon>
        <taxon>Gammaproteobacteria</taxon>
        <taxon>Vibrionales</taxon>
        <taxon>Vibrionaceae</taxon>
        <taxon>Vibrio</taxon>
    </lineage>
</organism>
<dbReference type="AlphaFoldDB" id="A0A1M7Z397"/>
<dbReference type="Proteomes" id="UP000184600">
    <property type="component" value="Unassembled WGS sequence"/>
</dbReference>
<accession>A0A1M7Z397</accession>
<dbReference type="EMBL" id="FRFG01000109">
    <property type="protein sequence ID" value="SHO59260.1"/>
    <property type="molecule type" value="Genomic_DNA"/>
</dbReference>
<sequence length="120" mass="13841">MSQIEVFKNGEWTNEQPVTGDTCRETLDSGAMVEFEFVEIDIAELKSERITQIKQEAEERITCLNWRLQRAQERESLNVTDVETVEDVMKLREAIRTASNDAELAVNQLETVEAIESFSW</sequence>